<feature type="compositionally biased region" description="Basic residues" evidence="2">
    <location>
        <begin position="161"/>
        <end position="172"/>
    </location>
</feature>
<dbReference type="OrthoDB" id="3208682at2"/>
<dbReference type="Proteomes" id="UP000291259">
    <property type="component" value="Chromosome"/>
</dbReference>
<evidence type="ECO:0000256" key="1">
    <source>
        <dbReference type="ARBA" id="ARBA00008645"/>
    </source>
</evidence>
<dbReference type="Gene3D" id="3.40.50.1820">
    <property type="entry name" value="alpha/beta hydrolase"/>
    <property type="match status" value="1"/>
</dbReference>
<accession>A0A4P6FKY7</accession>
<gene>
    <name evidence="4" type="ORF">ET445_16400</name>
</gene>
<evidence type="ECO:0000313" key="5">
    <source>
        <dbReference type="Proteomes" id="UP000291259"/>
    </source>
</evidence>
<keyword evidence="5" id="KW-1185">Reference proteome</keyword>
<sequence length="361" mass="38835">MKARSRARAPVRSIHVRSDQATPDRRGARRRGRCDRLARGPLGVRGRRSARSDRDLDPRSDPDRDRPSRDDDPRVGHRRAARASGADRHRARRAARGRAGPAGDLSERRHHGRGRAADASGAFRPGTRRDRHPRRGQPREVRVGARPAERAACAPGGRLPRACRRPPRVRRVRPGERRRQPDGRPGLRMARGARLGDGARRRQRDAARRRRAAPGADPSRIALVGHSLGGLLAIDGALVEPDLPGIVIALNPAPVDLSFALEESGLLEATGAPTLSPEDLEGLEAGSALPFFGRAHAPLVIVHGSADDLIPVSWSQRTVDAWNAAGPRADLVVVDGADHGLEPHLQEVAGIVVGAAMSALG</sequence>
<feature type="compositionally biased region" description="Basic and acidic residues" evidence="2">
    <location>
        <begin position="16"/>
        <end position="26"/>
    </location>
</feature>
<feature type="compositionally biased region" description="Basic and acidic residues" evidence="2">
    <location>
        <begin position="137"/>
        <end position="149"/>
    </location>
</feature>
<feature type="compositionally biased region" description="Basic and acidic residues" evidence="2">
    <location>
        <begin position="50"/>
        <end position="75"/>
    </location>
</feature>
<dbReference type="SUPFAM" id="SSF53474">
    <property type="entry name" value="alpha/beta-Hydrolases"/>
    <property type="match status" value="1"/>
</dbReference>
<evidence type="ECO:0000256" key="2">
    <source>
        <dbReference type="SAM" id="MobiDB-lite"/>
    </source>
</evidence>
<dbReference type="InterPro" id="IPR050261">
    <property type="entry name" value="FrsA_esterase"/>
</dbReference>
<dbReference type="PANTHER" id="PTHR22946">
    <property type="entry name" value="DIENELACTONE HYDROLASE DOMAIN-CONTAINING PROTEIN-RELATED"/>
    <property type="match status" value="1"/>
</dbReference>
<protein>
    <recommendedName>
        <fullName evidence="3">Peptidase S9 prolyl oligopeptidase catalytic domain-containing protein</fullName>
    </recommendedName>
</protein>
<feature type="domain" description="Peptidase S9 prolyl oligopeptidase catalytic" evidence="3">
    <location>
        <begin position="215"/>
        <end position="342"/>
    </location>
</feature>
<reference evidence="4 5" key="1">
    <citation type="submission" date="2019-01" db="EMBL/GenBank/DDBJ databases">
        <title>Genome sequencing of strain FW100M-8.</title>
        <authorList>
            <person name="Heo J."/>
            <person name="Kim S.-J."/>
            <person name="Kim J.-S."/>
            <person name="Hong S.-B."/>
            <person name="Kwon S.-W."/>
        </authorList>
    </citation>
    <scope>NUCLEOTIDE SEQUENCE [LARGE SCALE GENOMIC DNA]</scope>
    <source>
        <strain evidence="4 5">FW100M-8</strain>
    </source>
</reference>
<dbReference type="PANTHER" id="PTHR22946:SF0">
    <property type="entry name" value="DIENELACTONE HYDROLASE DOMAIN-CONTAINING PROTEIN"/>
    <property type="match status" value="1"/>
</dbReference>
<evidence type="ECO:0000313" key="4">
    <source>
        <dbReference type="EMBL" id="QAY74677.1"/>
    </source>
</evidence>
<evidence type="ECO:0000259" key="3">
    <source>
        <dbReference type="Pfam" id="PF00326"/>
    </source>
</evidence>
<name>A0A4P6FKY7_9MICO</name>
<feature type="region of interest" description="Disordered" evidence="2">
    <location>
        <begin position="1"/>
        <end position="218"/>
    </location>
</feature>
<dbReference type="InterPro" id="IPR029058">
    <property type="entry name" value="AB_hydrolase_fold"/>
</dbReference>
<dbReference type="GO" id="GO:0006508">
    <property type="term" value="P:proteolysis"/>
    <property type="evidence" value="ECO:0007669"/>
    <property type="project" value="InterPro"/>
</dbReference>
<feature type="compositionally biased region" description="Basic and acidic residues" evidence="2">
    <location>
        <begin position="173"/>
        <end position="182"/>
    </location>
</feature>
<comment type="similarity">
    <text evidence="1">Belongs to the AB hydrolase superfamily.</text>
</comment>
<feature type="compositionally biased region" description="Basic and acidic residues" evidence="2">
    <location>
        <begin position="197"/>
        <end position="206"/>
    </location>
</feature>
<dbReference type="Pfam" id="PF00326">
    <property type="entry name" value="Peptidase_S9"/>
    <property type="match status" value="1"/>
</dbReference>
<feature type="compositionally biased region" description="Low complexity" evidence="2">
    <location>
        <begin position="183"/>
        <end position="193"/>
    </location>
</feature>
<dbReference type="EMBL" id="CP035491">
    <property type="protein sequence ID" value="QAY74677.1"/>
    <property type="molecule type" value="Genomic_DNA"/>
</dbReference>
<dbReference type="KEGG" id="agf:ET445_16400"/>
<organism evidence="4 5">
    <name type="scientific">Agromyces protaetiae</name>
    <dbReference type="NCBI Taxonomy" id="2509455"/>
    <lineage>
        <taxon>Bacteria</taxon>
        <taxon>Bacillati</taxon>
        <taxon>Actinomycetota</taxon>
        <taxon>Actinomycetes</taxon>
        <taxon>Micrococcales</taxon>
        <taxon>Microbacteriaceae</taxon>
        <taxon>Agromyces</taxon>
    </lineage>
</organism>
<dbReference type="AlphaFoldDB" id="A0A4P6FKY7"/>
<proteinExistence type="inferred from homology"/>
<dbReference type="InterPro" id="IPR001375">
    <property type="entry name" value="Peptidase_S9_cat"/>
</dbReference>
<dbReference type="GO" id="GO:0008236">
    <property type="term" value="F:serine-type peptidase activity"/>
    <property type="evidence" value="ECO:0007669"/>
    <property type="project" value="InterPro"/>
</dbReference>